<evidence type="ECO:0000256" key="12">
    <source>
        <dbReference type="PROSITE-ProRule" id="PRU00203"/>
    </source>
</evidence>
<dbReference type="AlphaFoldDB" id="A0A915DMM8"/>
<dbReference type="Pfam" id="PF02135">
    <property type="entry name" value="zf-TAZ"/>
    <property type="match status" value="1"/>
</dbReference>
<keyword evidence="3" id="KW-0808">Transferase</keyword>
<evidence type="ECO:0000256" key="7">
    <source>
        <dbReference type="ARBA" id="ARBA00022853"/>
    </source>
</evidence>
<organism evidence="15 16">
    <name type="scientific">Ditylenchus dipsaci</name>
    <dbReference type="NCBI Taxonomy" id="166011"/>
    <lineage>
        <taxon>Eukaryota</taxon>
        <taxon>Metazoa</taxon>
        <taxon>Ecdysozoa</taxon>
        <taxon>Nematoda</taxon>
        <taxon>Chromadorea</taxon>
        <taxon>Rhabditida</taxon>
        <taxon>Tylenchina</taxon>
        <taxon>Tylenchomorpha</taxon>
        <taxon>Sphaerularioidea</taxon>
        <taxon>Anguinidae</taxon>
        <taxon>Anguininae</taxon>
        <taxon>Ditylenchus</taxon>
    </lineage>
</organism>
<evidence type="ECO:0000256" key="2">
    <source>
        <dbReference type="ARBA" id="ARBA00013184"/>
    </source>
</evidence>
<dbReference type="InterPro" id="IPR035898">
    <property type="entry name" value="TAZ_dom_sf"/>
</dbReference>
<dbReference type="Proteomes" id="UP000887574">
    <property type="component" value="Unplaced"/>
</dbReference>
<dbReference type="GO" id="GO:0031490">
    <property type="term" value="F:chromatin DNA binding"/>
    <property type="evidence" value="ECO:0007669"/>
    <property type="project" value="TreeGrafter"/>
</dbReference>
<dbReference type="GO" id="GO:0003713">
    <property type="term" value="F:transcription coactivator activity"/>
    <property type="evidence" value="ECO:0007669"/>
    <property type="project" value="TreeGrafter"/>
</dbReference>
<dbReference type="SUPFAM" id="SSF57933">
    <property type="entry name" value="TAZ domain"/>
    <property type="match status" value="1"/>
</dbReference>
<dbReference type="InterPro" id="IPR000197">
    <property type="entry name" value="Znf_TAZ"/>
</dbReference>
<evidence type="ECO:0000256" key="1">
    <source>
        <dbReference type="ARBA" id="ARBA00004123"/>
    </source>
</evidence>
<keyword evidence="7" id="KW-0156">Chromatin regulator</keyword>
<accession>A0A915DMM8</accession>
<dbReference type="GO" id="GO:0005634">
    <property type="term" value="C:nucleus"/>
    <property type="evidence" value="ECO:0007669"/>
    <property type="project" value="UniProtKB-SubCell"/>
</dbReference>
<evidence type="ECO:0000256" key="3">
    <source>
        <dbReference type="ARBA" id="ARBA00022679"/>
    </source>
</evidence>
<dbReference type="GO" id="GO:0045944">
    <property type="term" value="P:positive regulation of transcription by RNA polymerase II"/>
    <property type="evidence" value="ECO:0007669"/>
    <property type="project" value="TreeGrafter"/>
</dbReference>
<dbReference type="WBParaSite" id="jg21180">
    <property type="protein sequence ID" value="jg21180"/>
    <property type="gene ID" value="jg21180"/>
</dbReference>
<dbReference type="PROSITE" id="PS50134">
    <property type="entry name" value="ZF_TAZ"/>
    <property type="match status" value="1"/>
</dbReference>
<keyword evidence="15" id="KW-1185">Reference proteome</keyword>
<evidence type="ECO:0000256" key="13">
    <source>
        <dbReference type="SAM" id="MobiDB-lite"/>
    </source>
</evidence>
<name>A0A915DMM8_9BILA</name>
<evidence type="ECO:0000313" key="16">
    <source>
        <dbReference type="WBParaSite" id="jg21180"/>
    </source>
</evidence>
<protein>
    <recommendedName>
        <fullName evidence="2">histone acetyltransferase</fullName>
        <ecNumber evidence="2">2.3.1.48</ecNumber>
    </recommendedName>
</protein>
<proteinExistence type="predicted"/>
<dbReference type="GO" id="GO:0008270">
    <property type="term" value="F:zinc ion binding"/>
    <property type="evidence" value="ECO:0007669"/>
    <property type="project" value="UniProtKB-KW"/>
</dbReference>
<evidence type="ECO:0000256" key="8">
    <source>
        <dbReference type="ARBA" id="ARBA00023015"/>
    </source>
</evidence>
<evidence type="ECO:0000259" key="14">
    <source>
        <dbReference type="PROSITE" id="PS50134"/>
    </source>
</evidence>
<keyword evidence="4 12" id="KW-0479">Metal-binding</keyword>
<evidence type="ECO:0000256" key="11">
    <source>
        <dbReference type="ARBA" id="ARBA00048017"/>
    </source>
</evidence>
<keyword evidence="8" id="KW-0805">Transcription regulation</keyword>
<keyword evidence="9" id="KW-0804">Transcription</keyword>
<feature type="zinc finger region" description="TAZ-type" evidence="12">
    <location>
        <begin position="17"/>
        <end position="110"/>
    </location>
</feature>
<evidence type="ECO:0000256" key="5">
    <source>
        <dbReference type="ARBA" id="ARBA00022771"/>
    </source>
</evidence>
<evidence type="ECO:0000313" key="15">
    <source>
        <dbReference type="Proteomes" id="UP000887574"/>
    </source>
</evidence>
<keyword evidence="5 12" id="KW-0863">Zinc-finger</keyword>
<dbReference type="Gene3D" id="1.20.1020.10">
    <property type="entry name" value="TAZ domain"/>
    <property type="match status" value="1"/>
</dbReference>
<dbReference type="GO" id="GO:0005667">
    <property type="term" value="C:transcription regulator complex"/>
    <property type="evidence" value="ECO:0007669"/>
    <property type="project" value="TreeGrafter"/>
</dbReference>
<comment type="subcellular location">
    <subcellularLocation>
        <location evidence="1">Nucleus</location>
    </subcellularLocation>
</comment>
<dbReference type="EC" id="2.3.1.48" evidence="2"/>
<feature type="domain" description="TAZ-type" evidence="14">
    <location>
        <begin position="17"/>
        <end position="110"/>
    </location>
</feature>
<dbReference type="GO" id="GO:0000123">
    <property type="term" value="C:histone acetyltransferase complex"/>
    <property type="evidence" value="ECO:0007669"/>
    <property type="project" value="TreeGrafter"/>
</dbReference>
<comment type="catalytic activity">
    <reaction evidence="11">
        <text>L-lysyl-[protein] + acetyl-CoA = N(6)-acetyl-L-lysyl-[protein] + CoA + H(+)</text>
        <dbReference type="Rhea" id="RHEA:45948"/>
        <dbReference type="Rhea" id="RHEA-COMP:9752"/>
        <dbReference type="Rhea" id="RHEA-COMP:10731"/>
        <dbReference type="ChEBI" id="CHEBI:15378"/>
        <dbReference type="ChEBI" id="CHEBI:29969"/>
        <dbReference type="ChEBI" id="CHEBI:57287"/>
        <dbReference type="ChEBI" id="CHEBI:57288"/>
        <dbReference type="ChEBI" id="CHEBI:61930"/>
        <dbReference type="EC" id="2.3.1.48"/>
    </reaction>
</comment>
<dbReference type="GO" id="GO:0004402">
    <property type="term" value="F:histone acetyltransferase activity"/>
    <property type="evidence" value="ECO:0007669"/>
    <property type="project" value="InterPro"/>
</dbReference>
<sequence length="293" mass="33066">MINKLVEVEPKLNESSSNIRNESVKKCINSIVHACQCRDANCGQLNYHKMKRVVAHTKICKKRQISSNSCPACKQLIAICCYHAKHCSLDVCPRAIFYSTSTASSSCFSKTGVDNLQMHADAEEDKMYDWQQQRNAFLSKIAQHFSYSEQNMMDTSQIKHFSSSKLMSQQMLVQHPQPAPYQQNSQCNQRVDQQIVGLSDLQLQESAQGNRKQVTKRKVSEDESSDEKLLSGLTTLFKTVLGSGGSQEDREEQQFGQFVASSLSNLGDDDVKDDAMVEIQQVLQTAKKKIRRN</sequence>
<keyword evidence="6 12" id="KW-0862">Zinc</keyword>
<dbReference type="InterPro" id="IPR013178">
    <property type="entry name" value="Histone_AcTrfase_Rtt109/CBP"/>
</dbReference>
<reference evidence="16" key="1">
    <citation type="submission" date="2022-11" db="UniProtKB">
        <authorList>
            <consortium name="WormBaseParasite"/>
        </authorList>
    </citation>
    <scope>IDENTIFICATION</scope>
</reference>
<dbReference type="SMART" id="SM00551">
    <property type="entry name" value="ZnF_TAZ"/>
    <property type="match status" value="1"/>
</dbReference>
<feature type="region of interest" description="Disordered" evidence="13">
    <location>
        <begin position="206"/>
        <end position="225"/>
    </location>
</feature>
<dbReference type="PANTHER" id="PTHR13808:SF1">
    <property type="entry name" value="HISTONE ACETYLTRANSFERASE"/>
    <property type="match status" value="1"/>
</dbReference>
<evidence type="ECO:0000256" key="10">
    <source>
        <dbReference type="ARBA" id="ARBA00023242"/>
    </source>
</evidence>
<keyword evidence="10" id="KW-0539">Nucleus</keyword>
<evidence type="ECO:0000256" key="4">
    <source>
        <dbReference type="ARBA" id="ARBA00022723"/>
    </source>
</evidence>
<evidence type="ECO:0000256" key="9">
    <source>
        <dbReference type="ARBA" id="ARBA00023163"/>
    </source>
</evidence>
<evidence type="ECO:0000256" key="6">
    <source>
        <dbReference type="ARBA" id="ARBA00022833"/>
    </source>
</evidence>
<dbReference type="PANTHER" id="PTHR13808">
    <property type="entry name" value="CBP/P300-RELATED"/>
    <property type="match status" value="1"/>
</dbReference>